<gene>
    <name evidence="1" type="ORF">GCM10007927_34960</name>
</gene>
<proteinExistence type="predicted"/>
<comment type="caution">
    <text evidence="1">The sequence shown here is derived from an EMBL/GenBank/DDBJ whole genome shotgun (WGS) entry which is preliminary data.</text>
</comment>
<protein>
    <submittedName>
        <fullName evidence="1">Uncharacterized protein</fullName>
    </submittedName>
</protein>
<evidence type="ECO:0000313" key="2">
    <source>
        <dbReference type="Proteomes" id="UP001161388"/>
    </source>
</evidence>
<organism evidence="1 2">
    <name type="scientific">Sulfitobacter pacificus</name>
    <dbReference type="NCBI Taxonomy" id="1499314"/>
    <lineage>
        <taxon>Bacteria</taxon>
        <taxon>Pseudomonadati</taxon>
        <taxon>Pseudomonadota</taxon>
        <taxon>Alphaproteobacteria</taxon>
        <taxon>Rhodobacterales</taxon>
        <taxon>Roseobacteraceae</taxon>
        <taxon>Sulfitobacter</taxon>
    </lineage>
</organism>
<reference evidence="1" key="2">
    <citation type="submission" date="2023-01" db="EMBL/GenBank/DDBJ databases">
        <title>Draft genome sequence of Sulfitobacter pacificus strain NBRC 109915.</title>
        <authorList>
            <person name="Sun Q."/>
            <person name="Mori K."/>
        </authorList>
    </citation>
    <scope>NUCLEOTIDE SEQUENCE</scope>
    <source>
        <strain evidence="1">NBRC 109915</strain>
    </source>
</reference>
<dbReference type="Proteomes" id="UP001161388">
    <property type="component" value="Unassembled WGS sequence"/>
</dbReference>
<accession>A0ABQ5VND3</accession>
<sequence length="104" mass="11407">MALLRTWKEGKRGEIVDAVARVHRYPDAKAKLVFEIDYNLACQIVNSVVGPDAERLVQISIVDQGGNAVPIDVRADTFDAAGTSIVSKPNQPGVCVLSKMRWRT</sequence>
<dbReference type="EMBL" id="BSNL01000001">
    <property type="protein sequence ID" value="GLQ28693.1"/>
    <property type="molecule type" value="Genomic_DNA"/>
</dbReference>
<evidence type="ECO:0000313" key="1">
    <source>
        <dbReference type="EMBL" id="GLQ28693.1"/>
    </source>
</evidence>
<name>A0ABQ5VND3_9RHOB</name>
<keyword evidence="2" id="KW-1185">Reference proteome</keyword>
<reference evidence="1" key="1">
    <citation type="journal article" date="2014" name="Int. J. Syst. Evol. Microbiol.">
        <title>Complete genome of a new Firmicutes species belonging to the dominant human colonic microbiota ('Ruminococcus bicirculans') reveals two chromosomes and a selective capacity to utilize plant glucans.</title>
        <authorList>
            <consortium name="NISC Comparative Sequencing Program"/>
            <person name="Wegmann U."/>
            <person name="Louis P."/>
            <person name="Goesmann A."/>
            <person name="Henrissat B."/>
            <person name="Duncan S.H."/>
            <person name="Flint H.J."/>
        </authorList>
    </citation>
    <scope>NUCLEOTIDE SEQUENCE</scope>
    <source>
        <strain evidence="1">NBRC 109915</strain>
    </source>
</reference>